<keyword evidence="5 7" id="KW-0408">Iron</keyword>
<dbReference type="CDD" id="cd11041">
    <property type="entry name" value="CYP503A1-like"/>
    <property type="match status" value="1"/>
</dbReference>
<evidence type="ECO:0000256" key="2">
    <source>
        <dbReference type="ARBA" id="ARBA00010617"/>
    </source>
</evidence>
<dbReference type="EMBL" id="JARIHO010000039">
    <property type="protein sequence ID" value="KAJ7328339.1"/>
    <property type="molecule type" value="Genomic_DNA"/>
</dbReference>
<dbReference type="Gene3D" id="1.10.630.10">
    <property type="entry name" value="Cytochrome P450"/>
    <property type="match status" value="1"/>
</dbReference>
<dbReference type="GO" id="GO:0016705">
    <property type="term" value="F:oxidoreductase activity, acting on paired donors, with incorporation or reduction of molecular oxygen"/>
    <property type="evidence" value="ECO:0007669"/>
    <property type="project" value="InterPro"/>
</dbReference>
<dbReference type="AlphaFoldDB" id="A0AAD6ZLT0"/>
<evidence type="ECO:0000256" key="4">
    <source>
        <dbReference type="ARBA" id="ARBA00023002"/>
    </source>
</evidence>
<evidence type="ECO:0000256" key="3">
    <source>
        <dbReference type="ARBA" id="ARBA00022723"/>
    </source>
</evidence>
<evidence type="ECO:0000256" key="5">
    <source>
        <dbReference type="ARBA" id="ARBA00023004"/>
    </source>
</evidence>
<dbReference type="Proteomes" id="UP001218218">
    <property type="component" value="Unassembled WGS sequence"/>
</dbReference>
<evidence type="ECO:0000256" key="7">
    <source>
        <dbReference type="PIRSR" id="PIRSR602403-1"/>
    </source>
</evidence>
<keyword evidence="4 8" id="KW-0560">Oxidoreductase</keyword>
<protein>
    <submittedName>
        <fullName evidence="10">Cytochrome P450</fullName>
    </submittedName>
</protein>
<feature type="binding site" description="axial binding residue" evidence="7">
    <location>
        <position position="445"/>
    </location>
    <ligand>
        <name>heme</name>
        <dbReference type="ChEBI" id="CHEBI:30413"/>
    </ligand>
    <ligandPart>
        <name>Fe</name>
        <dbReference type="ChEBI" id="CHEBI:18248"/>
    </ligandPart>
</feature>
<dbReference type="GO" id="GO:0004497">
    <property type="term" value="F:monooxygenase activity"/>
    <property type="evidence" value="ECO:0007669"/>
    <property type="project" value="UniProtKB-KW"/>
</dbReference>
<dbReference type="InterPro" id="IPR036396">
    <property type="entry name" value="Cyt_P450_sf"/>
</dbReference>
<dbReference type="PANTHER" id="PTHR46206:SF1">
    <property type="entry name" value="P450, PUTATIVE (EUROFUNG)-RELATED"/>
    <property type="match status" value="1"/>
</dbReference>
<reference evidence="10" key="1">
    <citation type="submission" date="2023-03" db="EMBL/GenBank/DDBJ databases">
        <title>Massive genome expansion in bonnet fungi (Mycena s.s.) driven by repeated elements and novel gene families across ecological guilds.</title>
        <authorList>
            <consortium name="Lawrence Berkeley National Laboratory"/>
            <person name="Harder C.B."/>
            <person name="Miyauchi S."/>
            <person name="Viragh M."/>
            <person name="Kuo A."/>
            <person name="Thoen E."/>
            <person name="Andreopoulos B."/>
            <person name="Lu D."/>
            <person name="Skrede I."/>
            <person name="Drula E."/>
            <person name="Henrissat B."/>
            <person name="Morin E."/>
            <person name="Kohler A."/>
            <person name="Barry K."/>
            <person name="LaButti K."/>
            <person name="Morin E."/>
            <person name="Salamov A."/>
            <person name="Lipzen A."/>
            <person name="Mereny Z."/>
            <person name="Hegedus B."/>
            <person name="Baldrian P."/>
            <person name="Stursova M."/>
            <person name="Weitz H."/>
            <person name="Taylor A."/>
            <person name="Grigoriev I.V."/>
            <person name="Nagy L.G."/>
            <person name="Martin F."/>
            <person name="Kauserud H."/>
        </authorList>
    </citation>
    <scope>NUCLEOTIDE SEQUENCE</scope>
    <source>
        <strain evidence="10">CBHHK002</strain>
    </source>
</reference>
<evidence type="ECO:0000256" key="8">
    <source>
        <dbReference type="RuleBase" id="RU000461"/>
    </source>
</evidence>
<evidence type="ECO:0000256" key="1">
    <source>
        <dbReference type="ARBA" id="ARBA00001971"/>
    </source>
</evidence>
<comment type="caution">
    <text evidence="10">The sequence shown here is derived from an EMBL/GenBank/DDBJ whole genome shotgun (WGS) entry which is preliminary data.</text>
</comment>
<dbReference type="SUPFAM" id="SSF48264">
    <property type="entry name" value="Cytochrome P450"/>
    <property type="match status" value="1"/>
</dbReference>
<keyword evidence="6 8" id="KW-0503">Monooxygenase</keyword>
<evidence type="ECO:0000313" key="11">
    <source>
        <dbReference type="Proteomes" id="UP001218218"/>
    </source>
</evidence>
<dbReference type="PANTHER" id="PTHR46206">
    <property type="entry name" value="CYTOCHROME P450"/>
    <property type="match status" value="1"/>
</dbReference>
<dbReference type="PRINTS" id="PR00465">
    <property type="entry name" value="EP450IV"/>
</dbReference>
<name>A0AAD6ZLT0_9AGAR</name>
<keyword evidence="9" id="KW-0732">Signal</keyword>
<dbReference type="InterPro" id="IPR001128">
    <property type="entry name" value="Cyt_P450"/>
</dbReference>
<proteinExistence type="inferred from homology"/>
<dbReference type="Pfam" id="PF00067">
    <property type="entry name" value="p450"/>
    <property type="match status" value="1"/>
</dbReference>
<keyword evidence="7 8" id="KW-0349">Heme</keyword>
<feature type="chain" id="PRO_5042261250" evidence="9">
    <location>
        <begin position="27"/>
        <end position="502"/>
    </location>
</feature>
<dbReference type="InterPro" id="IPR017972">
    <property type="entry name" value="Cyt_P450_CS"/>
</dbReference>
<keyword evidence="11" id="KW-1185">Reference proteome</keyword>
<organism evidence="10 11">
    <name type="scientific">Mycena albidolilacea</name>
    <dbReference type="NCBI Taxonomy" id="1033008"/>
    <lineage>
        <taxon>Eukaryota</taxon>
        <taxon>Fungi</taxon>
        <taxon>Dikarya</taxon>
        <taxon>Basidiomycota</taxon>
        <taxon>Agaricomycotina</taxon>
        <taxon>Agaricomycetes</taxon>
        <taxon>Agaricomycetidae</taxon>
        <taxon>Agaricales</taxon>
        <taxon>Marasmiineae</taxon>
        <taxon>Mycenaceae</taxon>
        <taxon>Mycena</taxon>
    </lineage>
</organism>
<dbReference type="PROSITE" id="PS00086">
    <property type="entry name" value="CYTOCHROME_P450"/>
    <property type="match status" value="1"/>
</dbReference>
<comment type="similarity">
    <text evidence="2 8">Belongs to the cytochrome P450 family.</text>
</comment>
<accession>A0AAD6ZLT0</accession>
<dbReference type="InterPro" id="IPR002403">
    <property type="entry name" value="Cyt_P450_E_grp-IV"/>
</dbReference>
<evidence type="ECO:0000313" key="10">
    <source>
        <dbReference type="EMBL" id="KAJ7328339.1"/>
    </source>
</evidence>
<evidence type="ECO:0000256" key="9">
    <source>
        <dbReference type="SAM" id="SignalP"/>
    </source>
</evidence>
<dbReference type="GO" id="GO:0020037">
    <property type="term" value="F:heme binding"/>
    <property type="evidence" value="ECO:0007669"/>
    <property type="project" value="InterPro"/>
</dbReference>
<gene>
    <name evidence="10" type="ORF">DFH08DRAFT_883812</name>
</gene>
<evidence type="ECO:0000256" key="6">
    <source>
        <dbReference type="ARBA" id="ARBA00023033"/>
    </source>
</evidence>
<dbReference type="GO" id="GO:0005506">
    <property type="term" value="F:iron ion binding"/>
    <property type="evidence" value="ECO:0007669"/>
    <property type="project" value="InterPro"/>
</dbReference>
<comment type="cofactor">
    <cofactor evidence="1 7">
        <name>heme</name>
        <dbReference type="ChEBI" id="CHEBI:30413"/>
    </cofactor>
</comment>
<feature type="signal peptide" evidence="9">
    <location>
        <begin position="1"/>
        <end position="26"/>
    </location>
</feature>
<sequence>MINTPLLGATLLLSFVFLRLLGRNRAKLPRVGRAGPIGYVWTVLRSVLDSDGLVTEGWERFDGKPFILPSMTGEWIVLGPEFVDLLRKSDDSVINAPKRNVELFQPAIMFGDIVSNPYHVGALIRSDLTKSLRSLVPEILEEAQLAIPDVLNIPGTEESIAVPLFDTMVRLLARVSNRAMIGAPGCRDEQFLQRQVSVAAQAIPMAQVLNWFPQFSKRAVWKLFSVLAGSKDECVRLLTPYVQSRIDYAQQDNPSTITDLLLRYAPEEDLTDARRLAIRVVHLNMASIHTSSIFTSHALFELARLPPAQLALIRADIEQAIDSEGGVCNKVAVGKFFLLDSLLKEVGRYHSLFAVGPSRVVLHETILANGTIIPRGSVVSLAPKPLHFNPKVYPDPMTFDPFRFAKLRHEGKLDGAKLDPASDVRNAFTSLSNDYIVFGVGMHACPGRFFAALKIKIILAEILMNYDLSFPAGESNTPKPFAFNVFTMPNPSARLVFRKRKV</sequence>
<keyword evidence="3 7" id="KW-0479">Metal-binding</keyword>